<feature type="domain" description="Amidase" evidence="1">
    <location>
        <begin position="43"/>
        <end position="297"/>
    </location>
</feature>
<dbReference type="Pfam" id="PF01425">
    <property type="entry name" value="Amidase"/>
    <property type="match status" value="1"/>
</dbReference>
<dbReference type="AlphaFoldDB" id="A0AAD9CV61"/>
<evidence type="ECO:0000259" key="1">
    <source>
        <dbReference type="Pfam" id="PF01425"/>
    </source>
</evidence>
<dbReference type="SUPFAM" id="SSF75304">
    <property type="entry name" value="Amidase signature (AS) enzymes"/>
    <property type="match status" value="1"/>
</dbReference>
<accession>A0AAD9CV61</accession>
<dbReference type="EMBL" id="JAODAN010000011">
    <property type="protein sequence ID" value="KAK1921444.1"/>
    <property type="molecule type" value="Genomic_DNA"/>
</dbReference>
<dbReference type="InterPro" id="IPR023631">
    <property type="entry name" value="Amidase_dom"/>
</dbReference>
<evidence type="ECO:0000313" key="3">
    <source>
        <dbReference type="Proteomes" id="UP001182556"/>
    </source>
</evidence>
<evidence type="ECO:0000313" key="2">
    <source>
        <dbReference type="EMBL" id="KAK1921444.1"/>
    </source>
</evidence>
<dbReference type="PANTHER" id="PTHR42678:SF34">
    <property type="entry name" value="OS04G0183300 PROTEIN"/>
    <property type="match status" value="1"/>
</dbReference>
<dbReference type="Proteomes" id="UP001182556">
    <property type="component" value="Unassembled WGS sequence"/>
</dbReference>
<comment type="caution">
    <text evidence="2">The sequence shown here is derived from an EMBL/GenBank/DDBJ whole genome shotgun (WGS) entry which is preliminary data.</text>
</comment>
<dbReference type="Gene3D" id="3.90.1300.10">
    <property type="entry name" value="Amidase signature (AS) domain"/>
    <property type="match status" value="1"/>
</dbReference>
<gene>
    <name evidence="2" type="ORF">DB88DRAFT_475313</name>
</gene>
<dbReference type="InterPro" id="IPR036928">
    <property type="entry name" value="AS_sf"/>
</dbReference>
<name>A0AAD9CV61_PAPLA</name>
<reference evidence="2" key="1">
    <citation type="submission" date="2023-02" db="EMBL/GenBank/DDBJ databases">
        <title>Identification and recombinant expression of a fungal hydrolase from Papiliotrema laurentii that hydrolyzes apple cutin and clears colloidal polyester polyurethane.</title>
        <authorList>
            <consortium name="DOE Joint Genome Institute"/>
            <person name="Roman V.A."/>
            <person name="Bojanowski C."/>
            <person name="Crable B.R."/>
            <person name="Wagner D.N."/>
            <person name="Hung C.S."/>
            <person name="Nadeau L.J."/>
            <person name="Schratz L."/>
            <person name="Haridas S."/>
            <person name="Pangilinan J."/>
            <person name="Lipzen A."/>
            <person name="Na H."/>
            <person name="Yan M."/>
            <person name="Ng V."/>
            <person name="Grigoriev I.V."/>
            <person name="Spatafora J.W."/>
            <person name="Barlow D."/>
            <person name="Biffinger J."/>
            <person name="Kelley-Loughnane N."/>
            <person name="Varaljay V.A."/>
            <person name="Crookes-Goodson W.J."/>
        </authorList>
    </citation>
    <scope>NUCLEOTIDE SEQUENCE</scope>
    <source>
        <strain evidence="2">5307AH</strain>
    </source>
</reference>
<organism evidence="2 3">
    <name type="scientific">Papiliotrema laurentii</name>
    <name type="common">Cryptococcus laurentii</name>
    <dbReference type="NCBI Taxonomy" id="5418"/>
    <lineage>
        <taxon>Eukaryota</taxon>
        <taxon>Fungi</taxon>
        <taxon>Dikarya</taxon>
        <taxon>Basidiomycota</taxon>
        <taxon>Agaricomycotina</taxon>
        <taxon>Tremellomycetes</taxon>
        <taxon>Tremellales</taxon>
        <taxon>Rhynchogastremaceae</taxon>
        <taxon>Papiliotrema</taxon>
    </lineage>
</organism>
<protein>
    <submittedName>
        <fullName evidence="2">Amidase signature domain-containing protein</fullName>
    </submittedName>
</protein>
<sequence>MLDLLRLTLQEVISLLRQGKVTSETLVDGYLDNIHKNNAQGLRLNAISQLAPYDQMIQAARQLDAERATGRVRSILHGVPILIKESFGTHEKLGMTTTAGLVPLKHAHMPYNCTVAERLLEAGAIIINSVYGLSTPNGWSPLYGQTVSPYAPDDTPSGEPGYFDPSGSSTGSAVAISAGFAAAAMGMETIGSIVCPARRAGLYAFKPSAGLLPCKGMLPAMPSIDSPGPMGKTVWDLAVTLEVLAASTSGTFECRTKGLYNDLAQYRLGVPRKSLPPWQNYDRPVTDNIKRQAEQLFDEVVKKLAPGVKLDPADISGIEDAWGDHPTPESHEAGDAHVGQFNHPLARPLITESLASINSFLQELEDHPIKSVAELVKWNEENPSKAFPPPYEPGQDELLRQTLEIDGKKGEAYLADVERVKHLKLKIDRFFIENCLDALIFSGGTGPVGSHGPLLAAIDGYPLGIVPVAVMTNNEPYAIYLMGKKGDDANLLAIM</sequence>
<proteinExistence type="predicted"/>
<keyword evidence="3" id="KW-1185">Reference proteome</keyword>
<dbReference type="PANTHER" id="PTHR42678">
    <property type="entry name" value="AMIDASE"/>
    <property type="match status" value="1"/>
</dbReference>